<proteinExistence type="predicted"/>
<dbReference type="Proteomes" id="UP001497535">
    <property type="component" value="Unassembled WGS sequence"/>
</dbReference>
<keyword evidence="2" id="KW-1185">Reference proteome</keyword>
<evidence type="ECO:0000313" key="1">
    <source>
        <dbReference type="EMBL" id="CAK5027959.1"/>
    </source>
</evidence>
<name>A0ACB0Y2N4_MELEN</name>
<comment type="caution">
    <text evidence="1">The sequence shown here is derived from an EMBL/GenBank/DDBJ whole genome shotgun (WGS) entry which is preliminary data.</text>
</comment>
<accession>A0ACB0Y2N4</accession>
<dbReference type="EMBL" id="CAVMJV010000004">
    <property type="protein sequence ID" value="CAK5027959.1"/>
    <property type="molecule type" value="Genomic_DNA"/>
</dbReference>
<sequence>MTDDSIYNRTDEDAVVLFDESDMIEISPQTVTDENPSERYINVEFEDSEEALRQRLIEKRYCKEKPEDPNLFNKNEMQNLICEVPVHSKSSTNKRQRIVWEKNDEDNATKKMLIKTSNSNSSSSRSVQVIQDEKSARTLQIQTSQKIEKREKSSSTATRTSETSDLRKTAITSNHKQKERQTVDKIEISSKSSKNGNIDPLHKHKERPSSSNDHSRHHERQQREKKLISGLNRVASDKFLSKRDEQNLKTARKPKNSEQKKTPKEQNEEICSVEKIYIDSVKSPETIEITDVMNEHEDFSKIKVRSAPSSPGKSKKYSKFESSSESGEDYEIEEDGNKEGEPKDRSIPNNENKMDDYEFNENDFMNNVDEPVDILDDLENRNFEELTEDEKAVLSPERLKQLEEAYQRRLRAQLPVYYPGIFGCRSVVEYECLNKISEGTYGVVYRAQEKKTDEIVALKRLKMEKEHQGFPITSLREINMLLKCGTHPNVLNVREVVVTSNAEKIFLVMEYVEHDLKSLIELMKSRQKKWTIRLFFIVKLLLKLFFVAQVKTLLQQLLSGIEHMHDQYVIHRDLKTSNLLLSHRGILKICDFGLAREFGDPLKPYTPIVVTLWYRSPELLLGCKLYSTPVDMWSIGCIFGELLKMGTLFAGRTEIDQMQKIFKELGTPNEQIWPGCSSLPGMRNLNFPETPFSQLRRSFCSELPDDDGFNLLNRLLALDPSKRFSANEALENNWFKNDPKPAPPSSFPTWPAKSEHNKKPPNEPSAPRKPIAGFTLKFDAPKF</sequence>
<protein>
    <submittedName>
        <fullName evidence="1">Uncharacterized protein</fullName>
    </submittedName>
</protein>
<evidence type="ECO:0000313" key="2">
    <source>
        <dbReference type="Proteomes" id="UP001497535"/>
    </source>
</evidence>
<organism evidence="1 2">
    <name type="scientific">Meloidogyne enterolobii</name>
    <name type="common">Root-knot nematode worm</name>
    <name type="synonym">Meloidogyne mayaguensis</name>
    <dbReference type="NCBI Taxonomy" id="390850"/>
    <lineage>
        <taxon>Eukaryota</taxon>
        <taxon>Metazoa</taxon>
        <taxon>Ecdysozoa</taxon>
        <taxon>Nematoda</taxon>
        <taxon>Chromadorea</taxon>
        <taxon>Rhabditida</taxon>
        <taxon>Tylenchina</taxon>
        <taxon>Tylenchomorpha</taxon>
        <taxon>Tylenchoidea</taxon>
        <taxon>Meloidogynidae</taxon>
        <taxon>Meloidogyninae</taxon>
        <taxon>Meloidogyne</taxon>
    </lineage>
</organism>
<reference evidence="1" key="1">
    <citation type="submission" date="2023-11" db="EMBL/GenBank/DDBJ databases">
        <authorList>
            <person name="Poullet M."/>
        </authorList>
    </citation>
    <scope>NUCLEOTIDE SEQUENCE</scope>
    <source>
        <strain evidence="1">E1834</strain>
    </source>
</reference>
<gene>
    <name evidence="1" type="ORF">MENTE1834_LOCUS6547</name>
</gene>